<evidence type="ECO:0000313" key="4">
    <source>
        <dbReference type="Proteomes" id="UP000198649"/>
    </source>
</evidence>
<keyword evidence="2" id="KW-0812">Transmembrane</keyword>
<keyword evidence="2" id="KW-1133">Transmembrane helix</keyword>
<feature type="transmembrane region" description="Helical" evidence="2">
    <location>
        <begin position="274"/>
        <end position="295"/>
    </location>
</feature>
<feature type="compositionally biased region" description="Low complexity" evidence="1">
    <location>
        <begin position="209"/>
        <end position="224"/>
    </location>
</feature>
<dbReference type="Proteomes" id="UP000198649">
    <property type="component" value="Unassembled WGS sequence"/>
</dbReference>
<reference evidence="3 4" key="1">
    <citation type="submission" date="2016-10" db="EMBL/GenBank/DDBJ databases">
        <authorList>
            <person name="de Groot N.N."/>
        </authorList>
    </citation>
    <scope>NUCLEOTIDE SEQUENCE [LARGE SCALE GENOMIC DNA]</scope>
    <source>
        <strain evidence="3 4">CGMCC 1.11156</strain>
    </source>
</reference>
<feature type="compositionally biased region" description="Low complexity" evidence="1">
    <location>
        <begin position="232"/>
        <end position="249"/>
    </location>
</feature>
<evidence type="ECO:0000256" key="2">
    <source>
        <dbReference type="SAM" id="Phobius"/>
    </source>
</evidence>
<accession>A0A1I3CLJ8</accession>
<feature type="compositionally biased region" description="Pro residues" evidence="1">
    <location>
        <begin position="139"/>
        <end position="155"/>
    </location>
</feature>
<keyword evidence="4" id="KW-1185">Reference proteome</keyword>
<evidence type="ECO:0000313" key="3">
    <source>
        <dbReference type="EMBL" id="SFH75385.1"/>
    </source>
</evidence>
<keyword evidence="2" id="KW-0472">Membrane</keyword>
<feature type="region of interest" description="Disordered" evidence="1">
    <location>
        <begin position="128"/>
        <end position="273"/>
    </location>
</feature>
<organism evidence="3 4">
    <name type="scientific">Nocardioides psychrotolerans</name>
    <dbReference type="NCBI Taxonomy" id="1005945"/>
    <lineage>
        <taxon>Bacteria</taxon>
        <taxon>Bacillati</taxon>
        <taxon>Actinomycetota</taxon>
        <taxon>Actinomycetes</taxon>
        <taxon>Propionibacteriales</taxon>
        <taxon>Nocardioidaceae</taxon>
        <taxon>Nocardioides</taxon>
    </lineage>
</organism>
<name>A0A1I3CLJ8_9ACTN</name>
<dbReference type="EMBL" id="FOQG01000002">
    <property type="protein sequence ID" value="SFH75385.1"/>
    <property type="molecule type" value="Genomic_DNA"/>
</dbReference>
<evidence type="ECO:0000256" key="1">
    <source>
        <dbReference type="SAM" id="MobiDB-lite"/>
    </source>
</evidence>
<protein>
    <submittedName>
        <fullName evidence="3">Uncharacterized protein</fullName>
    </submittedName>
</protein>
<feature type="compositionally biased region" description="Gly residues" evidence="1">
    <location>
        <begin position="163"/>
        <end position="173"/>
    </location>
</feature>
<sequence length="303" mass="29110">MAAAVGVGTPAPAVAAGCSSASGVTVVVDFNQLGGGVASGCISGGGGQKASALFPSAGHPLTYAQRQPGFVCRVSGVPAEDPCVNTSAANAYWGLWWTDGKGGDWVYSSLGAASLTIPDGGYVGFSWDESGGDAKPSFTPAPHPAPSPTPTPTPTAQPSQPAPGGGSGSGGGQDADFGSTEGGQGSDGGPASSTPQPTEPVDAADDPASDPSGDPSPSATAAPGRPSPPGKPGASADPSASATPAASPSDEATGAPYSDDPVSPTAATTSDDGLPAWVAPALIVLVFASAGGVFLQRRRQTGP</sequence>
<proteinExistence type="predicted"/>
<gene>
    <name evidence="3" type="ORF">SAMN05216561_102120</name>
</gene>
<dbReference type="AlphaFoldDB" id="A0A1I3CLJ8"/>
<dbReference type="STRING" id="1005945.SAMN05216561_102120"/>